<dbReference type="EMBL" id="CP068391">
    <property type="protein sequence ID" value="QQX51814.1"/>
    <property type="molecule type" value="Genomic_DNA"/>
</dbReference>
<sequence>MTIYTTKPDSSVTRPLANLESGLGESLSAEFTEGFREGPLNSWARASQADALNMDPESPRMTKADAEAGFKSYGVKSINVPPQGVSKAFYDNVISETRLRLERESVIQSAPSGLISSPLKFVANLGGNMVDPGNLAIGLVPFFGQARSATMLGRAAERFGQGTVMGGVQTAATLPFTAMGAAAEGDNYTIGDAGGNLLMGMIAGGALHAGGGFIADMVRGRRQASAPDTFDAGDPAITTVDSAMPVEAMLSPRALDIVPAETSRSELNNSISKSIDDYAYSTGYSDVVPDFIEQRRYAAGQQIDNVNALRSELTRNNQLTQSLDATLKERTSAYQAERMKFKEAQAKARQDIADEKADLESRNTELQQQIDNHVEGARAAQDIADISKGIIPDAAKPLIEQRAQQIREGLQESPLARGIRTASQRFDDADISIRENAMRAAIAQVKRGEDINVDPFFDLMDPVKRPTAIEQISRPYQPQPDPITGSVSAAAEQQAKRAAREDADMLNAQEDFEAELNILNALADSADNAKLKEELKTIRQEANDTSLQKGIQAAAGCMIGKM</sequence>
<dbReference type="Proteomes" id="UP000596176">
    <property type="component" value="Chromosome"/>
</dbReference>
<keyword evidence="1" id="KW-0175">Coiled coil</keyword>
<reference evidence="2 3" key="1">
    <citation type="submission" date="2021-01" db="EMBL/GenBank/DDBJ databases">
        <title>Chromosome sequence of Serratia proteamaculans strain 94 rif-r, isolated from spoiled beef.</title>
        <authorList>
            <person name="Zaytseva Y.V."/>
            <person name="Iablokov S.N."/>
            <person name="Klyukina A."/>
        </authorList>
    </citation>
    <scope>NUCLEOTIDE SEQUENCE [LARGE SCALE GENOMIC DNA]</scope>
    <source>
        <strain evidence="2 3">94 rif-r</strain>
    </source>
</reference>
<protein>
    <submittedName>
        <fullName evidence="2">Uncharacterized protein</fullName>
    </submittedName>
</protein>
<evidence type="ECO:0000256" key="1">
    <source>
        <dbReference type="SAM" id="Coils"/>
    </source>
</evidence>
<feature type="coiled-coil region" evidence="1">
    <location>
        <begin position="489"/>
        <end position="548"/>
    </location>
</feature>
<proteinExistence type="predicted"/>
<dbReference type="AlphaFoldDB" id="A0A7U0RKW1"/>
<evidence type="ECO:0000313" key="2">
    <source>
        <dbReference type="EMBL" id="QQX51814.1"/>
    </source>
</evidence>
<evidence type="ECO:0000313" key="3">
    <source>
        <dbReference type="Proteomes" id="UP000596176"/>
    </source>
</evidence>
<organism evidence="2 3">
    <name type="scientific">Serratia proteamaculans</name>
    <dbReference type="NCBI Taxonomy" id="28151"/>
    <lineage>
        <taxon>Bacteria</taxon>
        <taxon>Pseudomonadati</taxon>
        <taxon>Pseudomonadota</taxon>
        <taxon>Gammaproteobacteria</taxon>
        <taxon>Enterobacterales</taxon>
        <taxon>Yersiniaceae</taxon>
        <taxon>Serratia</taxon>
    </lineage>
</organism>
<name>A0A7U0RKW1_SERPR</name>
<gene>
    <name evidence="2" type="ORF">JKX24_16560</name>
</gene>
<accession>A0A7U0RKW1</accession>
<dbReference type="RefSeq" id="WP_207979856.1">
    <property type="nucleotide sequence ID" value="NZ_CP068391.1"/>
</dbReference>
<feature type="coiled-coil region" evidence="1">
    <location>
        <begin position="349"/>
        <end position="376"/>
    </location>
</feature>